<comment type="caution">
    <text evidence="2">The sequence shown here is derived from an EMBL/GenBank/DDBJ whole genome shotgun (WGS) entry which is preliminary data.</text>
</comment>
<name>A0A0P7UFM1_SCLFO</name>
<dbReference type="Proteomes" id="UP000034805">
    <property type="component" value="Unassembled WGS sequence"/>
</dbReference>
<gene>
    <name evidence="2" type="ORF">Z043_122189</name>
</gene>
<proteinExistence type="predicted"/>
<dbReference type="PANTHER" id="PTHR44809:SF1">
    <property type="entry name" value="PROTEIN O-MANNOSYL-TRANSFERASE TMTC1"/>
    <property type="match status" value="1"/>
</dbReference>
<organism evidence="2 3">
    <name type="scientific">Scleropages formosus</name>
    <name type="common">Asian bonytongue</name>
    <name type="synonym">Osteoglossum formosum</name>
    <dbReference type="NCBI Taxonomy" id="113540"/>
    <lineage>
        <taxon>Eukaryota</taxon>
        <taxon>Metazoa</taxon>
        <taxon>Chordata</taxon>
        <taxon>Craniata</taxon>
        <taxon>Vertebrata</taxon>
        <taxon>Euteleostomi</taxon>
        <taxon>Actinopterygii</taxon>
        <taxon>Neopterygii</taxon>
        <taxon>Teleostei</taxon>
        <taxon>Osteoglossocephala</taxon>
        <taxon>Osteoglossomorpha</taxon>
        <taxon>Osteoglossiformes</taxon>
        <taxon>Osteoglossidae</taxon>
        <taxon>Scleropages</taxon>
    </lineage>
</organism>
<evidence type="ECO:0000313" key="3">
    <source>
        <dbReference type="Proteomes" id="UP000034805"/>
    </source>
</evidence>
<dbReference type="GO" id="GO:0035269">
    <property type="term" value="P:protein O-linked glycosylation via mannose"/>
    <property type="evidence" value="ECO:0007669"/>
    <property type="project" value="TreeGrafter"/>
</dbReference>
<keyword evidence="1" id="KW-0472">Membrane</keyword>
<accession>A0A0P7UFM1</accession>
<feature type="transmembrane region" description="Helical" evidence="1">
    <location>
        <begin position="14"/>
        <end position="33"/>
    </location>
</feature>
<evidence type="ECO:0000313" key="2">
    <source>
        <dbReference type="EMBL" id="KPP59854.1"/>
    </source>
</evidence>
<dbReference type="EMBL" id="JARO02011500">
    <property type="protein sequence ID" value="KPP59854.1"/>
    <property type="molecule type" value="Genomic_DNA"/>
</dbReference>
<dbReference type="InterPro" id="IPR052943">
    <property type="entry name" value="TMTC_O-mannosyl-trnsfr"/>
</dbReference>
<evidence type="ECO:0000256" key="1">
    <source>
        <dbReference type="SAM" id="Phobius"/>
    </source>
</evidence>
<dbReference type="PANTHER" id="PTHR44809">
    <property type="match status" value="1"/>
</dbReference>
<keyword evidence="1" id="KW-1133">Transmembrane helix</keyword>
<reference evidence="2 3" key="1">
    <citation type="submission" date="2015-08" db="EMBL/GenBank/DDBJ databases">
        <title>The genome of the Asian arowana (Scleropages formosus).</title>
        <authorList>
            <person name="Tan M.H."/>
            <person name="Gan H.M."/>
            <person name="Croft L.J."/>
            <person name="Austin C.M."/>
        </authorList>
    </citation>
    <scope>NUCLEOTIDE SEQUENCE [LARGE SCALE GENOMIC DNA]</scope>
    <source>
        <strain evidence="2">Aro1</strain>
    </source>
</reference>
<dbReference type="GO" id="GO:0000030">
    <property type="term" value="F:mannosyltransferase activity"/>
    <property type="evidence" value="ECO:0007669"/>
    <property type="project" value="TreeGrafter"/>
</dbReference>
<sequence>MWRLNIMLGGMTPLYFHMVNVVLHCAVTALLMYTCKRAVFDDSRLAFLAALLFAVHPIHTEATFAELTQVPALIRMTFPTKYRLPVRAQGPECPDVRDGRVLCVQESERFVLVWTSDSGFYSARLPLPAYALSRTGIKLKRL</sequence>
<dbReference type="AlphaFoldDB" id="A0A0P7UFM1"/>
<protein>
    <submittedName>
        <fullName evidence="2">Uncharacterized protein</fullName>
    </submittedName>
</protein>
<keyword evidence="1" id="KW-0812">Transmembrane</keyword>